<gene>
    <name evidence="6" type="ORF">SAMN04490356_0415</name>
</gene>
<dbReference type="InterPro" id="IPR010982">
    <property type="entry name" value="Lambda_DNA-bd_dom_sf"/>
</dbReference>
<feature type="domain" description="HTH cro/C1-type" evidence="5">
    <location>
        <begin position="29"/>
        <end position="62"/>
    </location>
</feature>
<dbReference type="AlphaFoldDB" id="A0A1H4IDD9"/>
<evidence type="ECO:0000256" key="4">
    <source>
        <dbReference type="SAM" id="MobiDB-lite"/>
    </source>
</evidence>
<dbReference type="GO" id="GO:0003677">
    <property type="term" value="F:DNA binding"/>
    <property type="evidence" value="ECO:0007669"/>
    <property type="project" value="UniProtKB-KW"/>
</dbReference>
<dbReference type="PANTHER" id="PTHR36511:SF3">
    <property type="entry name" value="ANTITOXIN HIGA-2"/>
    <property type="match status" value="1"/>
</dbReference>
<keyword evidence="7" id="KW-1185">Reference proteome</keyword>
<evidence type="ECO:0000313" key="7">
    <source>
        <dbReference type="Proteomes" id="UP000198609"/>
    </source>
</evidence>
<dbReference type="CDD" id="cd00093">
    <property type="entry name" value="HTH_XRE"/>
    <property type="match status" value="1"/>
</dbReference>
<dbReference type="Pfam" id="PF13560">
    <property type="entry name" value="HTH_31"/>
    <property type="match status" value="1"/>
</dbReference>
<dbReference type="InterPro" id="IPR001387">
    <property type="entry name" value="Cro/C1-type_HTH"/>
</dbReference>
<evidence type="ECO:0000256" key="2">
    <source>
        <dbReference type="ARBA" id="ARBA00023125"/>
    </source>
</evidence>
<reference evidence="7" key="1">
    <citation type="submission" date="2016-10" db="EMBL/GenBank/DDBJ databases">
        <authorList>
            <person name="Varghese N."/>
            <person name="Submissions S."/>
        </authorList>
    </citation>
    <scope>NUCLEOTIDE SEQUENCE [LARGE SCALE GENOMIC DNA]</scope>
    <source>
        <strain evidence="7">DSM 40318</strain>
    </source>
</reference>
<proteinExistence type="predicted"/>
<dbReference type="SUPFAM" id="SSF47413">
    <property type="entry name" value="lambda repressor-like DNA-binding domains"/>
    <property type="match status" value="1"/>
</dbReference>
<dbReference type="InterPro" id="IPR052359">
    <property type="entry name" value="HTH-type_reg/antitoxin"/>
</dbReference>
<protein>
    <submittedName>
        <fullName evidence="6">Helix-turn-helix domain-containing protein</fullName>
    </submittedName>
</protein>
<keyword evidence="1" id="KW-0805">Transcription regulation</keyword>
<dbReference type="PROSITE" id="PS50943">
    <property type="entry name" value="HTH_CROC1"/>
    <property type="match status" value="1"/>
</dbReference>
<keyword evidence="2" id="KW-0238">DNA-binding</keyword>
<evidence type="ECO:0000256" key="3">
    <source>
        <dbReference type="ARBA" id="ARBA00023163"/>
    </source>
</evidence>
<evidence type="ECO:0000256" key="1">
    <source>
        <dbReference type="ARBA" id="ARBA00023015"/>
    </source>
</evidence>
<evidence type="ECO:0000313" key="6">
    <source>
        <dbReference type="EMBL" id="SEB31338.1"/>
    </source>
</evidence>
<name>A0A1H4IDD9_STRMJ</name>
<evidence type="ECO:0000259" key="5">
    <source>
        <dbReference type="PROSITE" id="PS50943"/>
    </source>
</evidence>
<dbReference type="Proteomes" id="UP000198609">
    <property type="component" value="Unassembled WGS sequence"/>
</dbReference>
<sequence length="109" mass="11853">MPTEDELFSAVDALLQGEPQMPPPEERARLREAAGVTQARVAQVLSTTVQTLKNWENGRSEPRPPRRQAYLRLLDGWAAQYPAPEQGQALDTSAAAPMAGRAEISGEGK</sequence>
<dbReference type="Gene3D" id="1.10.260.40">
    <property type="entry name" value="lambda repressor-like DNA-binding domains"/>
    <property type="match status" value="1"/>
</dbReference>
<keyword evidence="3" id="KW-0804">Transcription</keyword>
<dbReference type="EMBL" id="FNST01000001">
    <property type="protein sequence ID" value="SEB31338.1"/>
    <property type="molecule type" value="Genomic_DNA"/>
</dbReference>
<accession>A0A1H4IDD9</accession>
<dbReference type="RefSeq" id="WP_093459843.1">
    <property type="nucleotide sequence ID" value="NZ_FNST01000001.1"/>
</dbReference>
<dbReference type="PANTHER" id="PTHR36511">
    <property type="entry name" value="MERR FAMILY BACTERIAL REGULATORY PROTEIN"/>
    <property type="match status" value="1"/>
</dbReference>
<feature type="region of interest" description="Disordered" evidence="4">
    <location>
        <begin position="84"/>
        <end position="109"/>
    </location>
</feature>
<organism evidence="6 7">
    <name type="scientific">Streptomyces melanosporofaciens</name>
    <dbReference type="NCBI Taxonomy" id="67327"/>
    <lineage>
        <taxon>Bacteria</taxon>
        <taxon>Bacillati</taxon>
        <taxon>Actinomycetota</taxon>
        <taxon>Actinomycetes</taxon>
        <taxon>Kitasatosporales</taxon>
        <taxon>Streptomycetaceae</taxon>
        <taxon>Streptomyces</taxon>
        <taxon>Streptomyces violaceusniger group</taxon>
    </lineage>
</organism>